<name>A0A0E9W3Y6_ANGAN</name>
<protein>
    <submittedName>
        <fullName evidence="1">Uncharacterized protein</fullName>
    </submittedName>
</protein>
<reference evidence="1" key="2">
    <citation type="journal article" date="2015" name="Fish Shellfish Immunol.">
        <title>Early steps in the European eel (Anguilla anguilla)-Vibrio vulnificus interaction in the gills: Role of the RtxA13 toxin.</title>
        <authorList>
            <person name="Callol A."/>
            <person name="Pajuelo D."/>
            <person name="Ebbesson L."/>
            <person name="Teles M."/>
            <person name="MacKenzie S."/>
            <person name="Amaro C."/>
        </authorList>
    </citation>
    <scope>NUCLEOTIDE SEQUENCE</scope>
</reference>
<dbReference type="AlphaFoldDB" id="A0A0E9W3Y6"/>
<evidence type="ECO:0000313" key="1">
    <source>
        <dbReference type="EMBL" id="JAH84218.1"/>
    </source>
</evidence>
<proteinExistence type="predicted"/>
<dbReference type="EMBL" id="GBXM01024359">
    <property type="protein sequence ID" value="JAH84218.1"/>
    <property type="molecule type" value="Transcribed_RNA"/>
</dbReference>
<reference evidence="1" key="1">
    <citation type="submission" date="2014-11" db="EMBL/GenBank/DDBJ databases">
        <authorList>
            <person name="Amaro Gonzalez C."/>
        </authorList>
    </citation>
    <scope>NUCLEOTIDE SEQUENCE</scope>
</reference>
<accession>A0A0E9W3Y6</accession>
<organism evidence="1">
    <name type="scientific">Anguilla anguilla</name>
    <name type="common">European freshwater eel</name>
    <name type="synonym">Muraena anguilla</name>
    <dbReference type="NCBI Taxonomy" id="7936"/>
    <lineage>
        <taxon>Eukaryota</taxon>
        <taxon>Metazoa</taxon>
        <taxon>Chordata</taxon>
        <taxon>Craniata</taxon>
        <taxon>Vertebrata</taxon>
        <taxon>Euteleostomi</taxon>
        <taxon>Actinopterygii</taxon>
        <taxon>Neopterygii</taxon>
        <taxon>Teleostei</taxon>
        <taxon>Anguilliformes</taxon>
        <taxon>Anguillidae</taxon>
        <taxon>Anguilla</taxon>
    </lineage>
</organism>
<sequence>MATSTERGASGGTHVER</sequence>